<dbReference type="PANTHER" id="PTHR21634:SF9">
    <property type="entry name" value="RE13835P"/>
    <property type="match status" value="1"/>
</dbReference>
<dbReference type="Pfam" id="PF14637">
    <property type="entry name" value="FNIP_M"/>
    <property type="match status" value="1"/>
</dbReference>
<dbReference type="GO" id="GO:0051087">
    <property type="term" value="F:protein-folding chaperone binding"/>
    <property type="evidence" value="ECO:0007669"/>
    <property type="project" value="TreeGrafter"/>
</dbReference>
<proteinExistence type="predicted"/>
<dbReference type="Pfam" id="PF14638">
    <property type="entry name" value="FNIP_C"/>
    <property type="match status" value="1"/>
</dbReference>
<dbReference type="AlphaFoldDB" id="A0AAN5CNX5"/>
<keyword evidence="4" id="KW-1185">Reference proteome</keyword>
<dbReference type="GO" id="GO:0042030">
    <property type="term" value="F:ATPase inhibitor activity"/>
    <property type="evidence" value="ECO:0007669"/>
    <property type="project" value="TreeGrafter"/>
</dbReference>
<evidence type="ECO:0000259" key="2">
    <source>
        <dbReference type="PROSITE" id="PS51836"/>
    </source>
</evidence>
<dbReference type="InterPro" id="IPR028085">
    <property type="entry name" value="FNIP_mid_dom"/>
</dbReference>
<organism evidence="3 4">
    <name type="scientific">Pristionchus mayeri</name>
    <dbReference type="NCBI Taxonomy" id="1317129"/>
    <lineage>
        <taxon>Eukaryota</taxon>
        <taxon>Metazoa</taxon>
        <taxon>Ecdysozoa</taxon>
        <taxon>Nematoda</taxon>
        <taxon>Chromadorea</taxon>
        <taxon>Rhabditida</taxon>
        <taxon>Rhabditina</taxon>
        <taxon>Diplogasteromorpha</taxon>
        <taxon>Diplogasteroidea</taxon>
        <taxon>Neodiplogasteridae</taxon>
        <taxon>Pristionchus</taxon>
    </lineage>
</organism>
<dbReference type="Proteomes" id="UP001328107">
    <property type="component" value="Unassembled WGS sequence"/>
</dbReference>
<dbReference type="InterPro" id="IPR037545">
    <property type="entry name" value="DENN_FNIP1/2"/>
</dbReference>
<name>A0AAN5CNX5_9BILA</name>
<sequence>MDRECCSSPVKRTIDEKMGEKMSFPPQSLSISSLHGVNPHLAQLLEISGCVGGASRSARTVVCGSDGALVSKILHCLSYFLRCTSIAHREDVSTPSEECNHEMSFGEDQSHYHHHHHHDSSDHSDSSIGNGSMNGDVGIEDVPSTSSSSFFDSHDHQSGLGESLLAGPSYSYSPHFVLSGLLRSNESKYNNYLLKISDEMSSYADSSLASARQEMCPSSPTPENVTIVADCSDWTVKILMGDMVSELHSPSESIVQMMETFSGLHREGVSPHVLTDIMEDTLSDLLSKSIALTEILQLEGSIGRLASLSSLPSERVAAVVGCDHSDLRLLLNIAAVYCPTILSTLNDSEDDRDSDL</sequence>
<evidence type="ECO:0000313" key="3">
    <source>
        <dbReference type="EMBL" id="GMR47882.1"/>
    </source>
</evidence>
<dbReference type="PROSITE" id="PS51836">
    <property type="entry name" value="DENN_FNIP12"/>
    <property type="match status" value="1"/>
</dbReference>
<gene>
    <name evidence="3" type="ORF">PMAYCL1PPCAC_18077</name>
</gene>
<protein>
    <recommendedName>
        <fullName evidence="2">UDENN FNIP1/2-type domain-containing protein</fullName>
    </recommendedName>
</protein>
<dbReference type="PANTHER" id="PTHR21634">
    <property type="entry name" value="RE13835P"/>
    <property type="match status" value="1"/>
</dbReference>
<feature type="domain" description="UDENN FNIP1/2-type" evidence="2">
    <location>
        <begin position="1"/>
        <end position="337"/>
    </location>
</feature>
<dbReference type="GO" id="GO:0005737">
    <property type="term" value="C:cytoplasm"/>
    <property type="evidence" value="ECO:0007669"/>
    <property type="project" value="UniProtKB-ARBA"/>
</dbReference>
<comment type="caution">
    <text evidence="3">The sequence shown here is derived from an EMBL/GenBank/DDBJ whole genome shotgun (WGS) entry which is preliminary data.</text>
</comment>
<dbReference type="InterPro" id="IPR028086">
    <property type="entry name" value="FNIP_C_dom"/>
</dbReference>
<reference evidence="4" key="1">
    <citation type="submission" date="2022-10" db="EMBL/GenBank/DDBJ databases">
        <title>Genome assembly of Pristionchus species.</title>
        <authorList>
            <person name="Yoshida K."/>
            <person name="Sommer R.J."/>
        </authorList>
    </citation>
    <scope>NUCLEOTIDE SEQUENCE [LARGE SCALE GENOMIC DNA]</scope>
    <source>
        <strain evidence="4">RS5460</strain>
    </source>
</reference>
<dbReference type="EMBL" id="BTRK01000004">
    <property type="protein sequence ID" value="GMR47882.1"/>
    <property type="molecule type" value="Genomic_DNA"/>
</dbReference>
<evidence type="ECO:0000313" key="4">
    <source>
        <dbReference type="Proteomes" id="UP001328107"/>
    </source>
</evidence>
<accession>A0AAN5CNX5</accession>
<evidence type="ECO:0000256" key="1">
    <source>
        <dbReference type="SAM" id="MobiDB-lite"/>
    </source>
</evidence>
<feature type="region of interest" description="Disordered" evidence="1">
    <location>
        <begin position="108"/>
        <end position="139"/>
    </location>
</feature>